<dbReference type="Gene3D" id="3.40.50.300">
    <property type="entry name" value="P-loop containing nucleotide triphosphate hydrolases"/>
    <property type="match status" value="1"/>
</dbReference>
<evidence type="ECO:0000256" key="4">
    <source>
        <dbReference type="ARBA" id="ARBA00022840"/>
    </source>
</evidence>
<protein>
    <submittedName>
        <fullName evidence="6">Superfamily I DNA or RNA helicase</fullName>
    </submittedName>
</protein>
<evidence type="ECO:0000259" key="5">
    <source>
        <dbReference type="PROSITE" id="PS51217"/>
    </source>
</evidence>
<dbReference type="GO" id="GO:0016787">
    <property type="term" value="F:hydrolase activity"/>
    <property type="evidence" value="ECO:0007669"/>
    <property type="project" value="UniProtKB-KW"/>
</dbReference>
<dbReference type="InterPro" id="IPR014017">
    <property type="entry name" value="DNA_helicase_UvrD-like_C"/>
</dbReference>
<keyword evidence="4" id="KW-0067">ATP-binding</keyword>
<dbReference type="Proteomes" id="UP000199076">
    <property type="component" value="Unassembled WGS sequence"/>
</dbReference>
<reference evidence="7" key="1">
    <citation type="submission" date="2016-10" db="EMBL/GenBank/DDBJ databases">
        <authorList>
            <person name="Varghese N."/>
            <person name="Submissions S."/>
        </authorList>
    </citation>
    <scope>NUCLEOTIDE SEQUENCE [LARGE SCALE GENOMIC DNA]</scope>
    <source>
        <strain evidence="7">IBRC-M 10760</strain>
    </source>
</reference>
<dbReference type="GO" id="GO:0004386">
    <property type="term" value="F:helicase activity"/>
    <property type="evidence" value="ECO:0007669"/>
    <property type="project" value="UniProtKB-KW"/>
</dbReference>
<keyword evidence="1" id="KW-0547">Nucleotide-binding</keyword>
<evidence type="ECO:0000256" key="3">
    <source>
        <dbReference type="ARBA" id="ARBA00022806"/>
    </source>
</evidence>
<dbReference type="PROSITE" id="PS51217">
    <property type="entry name" value="UVRD_HELICASE_CTER"/>
    <property type="match status" value="1"/>
</dbReference>
<keyword evidence="2" id="KW-0378">Hydrolase</keyword>
<evidence type="ECO:0000313" key="7">
    <source>
        <dbReference type="Proteomes" id="UP000199076"/>
    </source>
</evidence>
<evidence type="ECO:0000313" key="6">
    <source>
        <dbReference type="EMBL" id="SDF96500.1"/>
    </source>
</evidence>
<dbReference type="STRING" id="660518.SAMN05216218_11292"/>
<organism evidence="6 7">
    <name type="scientific">Halorientalis regularis</name>
    <dbReference type="NCBI Taxonomy" id="660518"/>
    <lineage>
        <taxon>Archaea</taxon>
        <taxon>Methanobacteriati</taxon>
        <taxon>Methanobacteriota</taxon>
        <taxon>Stenosarchaea group</taxon>
        <taxon>Halobacteria</taxon>
        <taxon>Halobacteriales</taxon>
        <taxon>Haloarculaceae</taxon>
        <taxon>Halorientalis</taxon>
    </lineage>
</organism>
<proteinExistence type="predicted"/>
<accession>A0A1G7QFY6</accession>
<evidence type="ECO:0000256" key="2">
    <source>
        <dbReference type="ARBA" id="ARBA00022801"/>
    </source>
</evidence>
<dbReference type="Gene3D" id="1.10.486.10">
    <property type="entry name" value="PCRA, domain 4"/>
    <property type="match status" value="1"/>
</dbReference>
<feature type="domain" description="UvrD-like helicase C-terminal" evidence="5">
    <location>
        <begin position="249"/>
        <end position="486"/>
    </location>
</feature>
<keyword evidence="3 6" id="KW-0347">Helicase</keyword>
<dbReference type="GO" id="GO:0005524">
    <property type="term" value="F:ATP binding"/>
    <property type="evidence" value="ECO:0007669"/>
    <property type="project" value="UniProtKB-KW"/>
</dbReference>
<sequence length="687" mass="76876">MSEQHTYDGTIIEVPFGSDQVQRTVLEQYRQCIADRDPQDVLVVAGSPTSMTTFEALLEPELPGAAVPRVTSLIVHATDVINRTDDRAILSDAMRRELVHRFLEDRDWKTDYLRRAAEQESFEADFAQLMETAVWQGIEFDTTPELQAVTNAVDEFHAWLGEHDHLERGELISEALAALSDDDTDESVHNGEAVLVVEFEEFLEQDRRYLEALAADRQLVCIGERDASIRRAWAEPGPITERVSFTEERTVEESPPETRPGATARYLACEETDSDPGTGGVEVIAADTANEEIERVADEIERLRDEHGWEYEQFAVALKRSGQPVIDTLRELRQACIPTESATVVGFGDDPAIRELLQVVRALAETDDDGPAITATEQPLDADRREELVAMDDLGDALRRWATASNLKQRIAEGTDPLEARTRFGNVSRAFTMADFVEETAFLEASWASFARMLERAHEYAPQHNQTSAIERDGGVRVDHLRSLKNGSFEAVFVTNVVDAEYPGEPAVSRLFPRERVTSMPDYPGVTQVTGEDVASSFTTESTASTDPFRRYHAEYARRQLAVGASVANSQLYLCLHEHADTALDERVQPSRFLADAYRELPWLGETEDSTIRTERAAEEYLLSRVDRALADVRRTNSQDITVALDDVEADLADIDALLGESGVRGDQLREALRARIDFATGRVRRE</sequence>
<dbReference type="SUPFAM" id="SSF52540">
    <property type="entry name" value="P-loop containing nucleoside triphosphate hydrolases"/>
    <property type="match status" value="1"/>
</dbReference>
<dbReference type="OrthoDB" id="264949at2157"/>
<dbReference type="AlphaFoldDB" id="A0A1G7QFY6"/>
<gene>
    <name evidence="6" type="ORF">SAMN05216218_11292</name>
</gene>
<evidence type="ECO:0000256" key="1">
    <source>
        <dbReference type="ARBA" id="ARBA00022741"/>
    </source>
</evidence>
<dbReference type="EMBL" id="FNBK01000012">
    <property type="protein sequence ID" value="SDF96500.1"/>
    <property type="molecule type" value="Genomic_DNA"/>
</dbReference>
<dbReference type="InterPro" id="IPR027417">
    <property type="entry name" value="P-loop_NTPase"/>
</dbReference>
<dbReference type="RefSeq" id="WP_217630176.1">
    <property type="nucleotide sequence ID" value="NZ_FNBK01000012.1"/>
</dbReference>
<keyword evidence="7" id="KW-1185">Reference proteome</keyword>
<name>A0A1G7QFY6_9EURY</name>